<dbReference type="HOGENOM" id="CLU_079560_3_2_9"/>
<keyword evidence="2" id="KW-1133">Transmembrane helix</keyword>
<comment type="caution">
    <text evidence="4">The sequence shown here is derived from an EMBL/GenBank/DDBJ whole genome shotgun (WGS) entry which is preliminary data.</text>
</comment>
<evidence type="ECO:0000256" key="1">
    <source>
        <dbReference type="ARBA" id="ARBA00009067"/>
    </source>
</evidence>
<dbReference type="InterPro" id="IPR003675">
    <property type="entry name" value="Rce1/LyrA-like_dom"/>
</dbReference>
<name>R3WEL3_9ENTE</name>
<dbReference type="STRING" id="154621.RV11_GL002875"/>
<dbReference type="eggNOG" id="COG1266">
    <property type="taxonomic scope" value="Bacteria"/>
</dbReference>
<evidence type="ECO:0000313" key="5">
    <source>
        <dbReference type="Proteomes" id="UP000013785"/>
    </source>
</evidence>
<dbReference type="PANTHER" id="PTHR36435:SF1">
    <property type="entry name" value="CAAX AMINO TERMINAL PROTEASE FAMILY PROTEIN"/>
    <property type="match status" value="1"/>
</dbReference>
<feature type="transmembrane region" description="Helical" evidence="2">
    <location>
        <begin position="7"/>
        <end position="29"/>
    </location>
</feature>
<dbReference type="AlphaFoldDB" id="R3WEL3"/>
<dbReference type="GO" id="GO:0004175">
    <property type="term" value="F:endopeptidase activity"/>
    <property type="evidence" value="ECO:0007669"/>
    <property type="project" value="UniProtKB-ARBA"/>
</dbReference>
<keyword evidence="2" id="KW-0472">Membrane</keyword>
<evidence type="ECO:0000256" key="2">
    <source>
        <dbReference type="SAM" id="Phobius"/>
    </source>
</evidence>
<feature type="transmembrane region" description="Helical" evidence="2">
    <location>
        <begin position="82"/>
        <end position="101"/>
    </location>
</feature>
<proteinExistence type="inferred from homology"/>
<keyword evidence="2" id="KW-0812">Transmembrane</keyword>
<reference evidence="4 5" key="1">
    <citation type="submission" date="2013-02" db="EMBL/GenBank/DDBJ databases">
        <title>The Genome Sequence of Enterococcus phoeniculicola BAA-412.</title>
        <authorList>
            <consortium name="The Broad Institute Genome Sequencing Platform"/>
            <consortium name="The Broad Institute Genome Sequencing Center for Infectious Disease"/>
            <person name="Earl A.M."/>
            <person name="Gilmore M.S."/>
            <person name="Lebreton F."/>
            <person name="Walker B."/>
            <person name="Young S.K."/>
            <person name="Zeng Q."/>
            <person name="Gargeya S."/>
            <person name="Fitzgerald M."/>
            <person name="Haas B."/>
            <person name="Abouelleil A."/>
            <person name="Alvarado L."/>
            <person name="Arachchi H.M."/>
            <person name="Berlin A.M."/>
            <person name="Chapman S.B."/>
            <person name="Dewar J."/>
            <person name="Goldberg J."/>
            <person name="Griggs A."/>
            <person name="Gujja S."/>
            <person name="Hansen M."/>
            <person name="Howarth C."/>
            <person name="Imamovic A."/>
            <person name="Larimer J."/>
            <person name="McCowan C."/>
            <person name="Murphy C."/>
            <person name="Neiman D."/>
            <person name="Pearson M."/>
            <person name="Priest M."/>
            <person name="Roberts A."/>
            <person name="Saif S."/>
            <person name="Shea T."/>
            <person name="Sisk P."/>
            <person name="Sykes S."/>
            <person name="Wortman J."/>
            <person name="Nusbaum C."/>
            <person name="Birren B."/>
        </authorList>
    </citation>
    <scope>NUCLEOTIDE SEQUENCE [LARGE SCALE GENOMIC DNA]</scope>
    <source>
        <strain evidence="4 5">ATCC BAA-412</strain>
    </source>
</reference>
<dbReference type="OrthoDB" id="8607342at2"/>
<feature type="domain" description="CAAX prenyl protease 2/Lysostaphin resistance protein A-like" evidence="3">
    <location>
        <begin position="123"/>
        <end position="212"/>
    </location>
</feature>
<dbReference type="PANTHER" id="PTHR36435">
    <property type="entry name" value="SLR1288 PROTEIN"/>
    <property type="match status" value="1"/>
</dbReference>
<feature type="transmembrane region" description="Helical" evidence="2">
    <location>
        <begin position="150"/>
        <end position="170"/>
    </location>
</feature>
<dbReference type="PATRIC" id="fig|1158610.3.peg.1093"/>
<feature type="transmembrane region" description="Helical" evidence="2">
    <location>
        <begin position="41"/>
        <end position="61"/>
    </location>
</feature>
<protein>
    <recommendedName>
        <fullName evidence="3">CAAX prenyl protease 2/Lysostaphin resistance protein A-like domain-containing protein</fullName>
    </recommendedName>
</protein>
<dbReference type="EMBL" id="AJAT01000011">
    <property type="protein sequence ID" value="EOL46311.1"/>
    <property type="molecule type" value="Genomic_DNA"/>
</dbReference>
<sequence length="222" mass="24820">MSYIKNFFIVVGLFLLSQLYGLIIGLGIGLTQQSGLNKMSYIMDISCIVLTLLSVWLLVFIAKKLKLMNFSWDFLTKKNVKFILLAFVIARVVVYGLSVLMMLQGENSTKNDDAIIEMTKLISPILSFIMVSIAAPITEEIVFRGGIIGLLFKDYPIAGIIISSLIFGSIHLSTNFISFLIYTSIGFVLSYSYYKTKRLEVSISIHFLNNLIGGLAILFGWL</sequence>
<evidence type="ECO:0000259" key="3">
    <source>
        <dbReference type="Pfam" id="PF02517"/>
    </source>
</evidence>
<accession>R3WEL3</accession>
<gene>
    <name evidence="4" type="ORF">UC3_01117</name>
</gene>
<dbReference type="Proteomes" id="UP000013785">
    <property type="component" value="Unassembled WGS sequence"/>
</dbReference>
<feature type="transmembrane region" description="Helical" evidence="2">
    <location>
        <begin position="121"/>
        <end position="138"/>
    </location>
</feature>
<keyword evidence="5" id="KW-1185">Reference proteome</keyword>
<feature type="transmembrane region" description="Helical" evidence="2">
    <location>
        <begin position="201"/>
        <end position="221"/>
    </location>
</feature>
<evidence type="ECO:0000313" key="4">
    <source>
        <dbReference type="EMBL" id="EOL46311.1"/>
    </source>
</evidence>
<organism evidence="4 5">
    <name type="scientific">Enterococcus phoeniculicola ATCC BAA-412</name>
    <dbReference type="NCBI Taxonomy" id="1158610"/>
    <lineage>
        <taxon>Bacteria</taxon>
        <taxon>Bacillati</taxon>
        <taxon>Bacillota</taxon>
        <taxon>Bacilli</taxon>
        <taxon>Lactobacillales</taxon>
        <taxon>Enterococcaceae</taxon>
        <taxon>Enterococcus</taxon>
    </lineage>
</organism>
<dbReference type="GO" id="GO:0080120">
    <property type="term" value="P:CAAX-box protein maturation"/>
    <property type="evidence" value="ECO:0007669"/>
    <property type="project" value="UniProtKB-ARBA"/>
</dbReference>
<comment type="similarity">
    <text evidence="1">Belongs to the UPF0177 family.</text>
</comment>
<dbReference type="InterPro" id="IPR052710">
    <property type="entry name" value="CAAX_protease"/>
</dbReference>
<dbReference type="Pfam" id="PF02517">
    <property type="entry name" value="Rce1-like"/>
    <property type="match status" value="1"/>
</dbReference>
<feature type="transmembrane region" description="Helical" evidence="2">
    <location>
        <begin position="176"/>
        <end position="194"/>
    </location>
</feature>